<name>A0A076FDL9_9BACT</name>
<accession>A0A076FDL9</accession>
<proteinExistence type="predicted"/>
<evidence type="ECO:0000313" key="3">
    <source>
        <dbReference type="Proteomes" id="UP000028486"/>
    </source>
</evidence>
<dbReference type="InterPro" id="IPR001296">
    <property type="entry name" value="Glyco_trans_1"/>
</dbReference>
<keyword evidence="2" id="KW-0808">Transferase</keyword>
<dbReference type="Gene3D" id="3.40.50.2000">
    <property type="entry name" value="Glycogen Phosphorylase B"/>
    <property type="match status" value="2"/>
</dbReference>
<dbReference type="OrthoDB" id="9790710at2"/>
<dbReference type="PANTHER" id="PTHR12526">
    <property type="entry name" value="GLYCOSYLTRANSFERASE"/>
    <property type="match status" value="1"/>
</dbReference>
<sequence length="378" mass="43719">MKKVIFLINSLEGGGAERVVSTILNNFVEKYECYLILMQDGIFYELDKRINILYLDRAESSLGLIKFLKLPILAYKLAMIIKKYKFEHIVSFLYRANYINVLSNLFTQHKTIINECSMPSMKCKNGDRFSGKINKFLIKLLYGKSDLCLSNSYVNMMDLKNNFNVNKIGYIYNPLNIDMIKKLSKSSIQTTKKRFTFVTVGRLIESKNHKLIIEAIKDFDVDLWIIGEGRLKLELQNFVESCGLNDKVYLLGGKENPFSYLSKADCFIFGSNYEGFPNVLIEALACELPIISTDCQSGPRELLAPNSDVNFYLKDKIELAKYGILTPIKNIEKMKEAIKLIMNDNKLRQSYKEKTRQRANDFRVEKNIKLYEEKIFAD</sequence>
<gene>
    <name evidence="2" type="ORF">CIG1485E_0024</name>
</gene>
<dbReference type="RefSeq" id="WP_038452453.1">
    <property type="nucleotide sequence ID" value="NZ_CP009043.1"/>
</dbReference>
<evidence type="ECO:0000259" key="1">
    <source>
        <dbReference type="Pfam" id="PF00534"/>
    </source>
</evidence>
<dbReference type="SUPFAM" id="SSF53756">
    <property type="entry name" value="UDP-Glycosyltransferase/glycogen phosphorylase"/>
    <property type="match status" value="1"/>
</dbReference>
<organism evidence="2 3">
    <name type="scientific">Campylobacter iguaniorum</name>
    <dbReference type="NCBI Taxonomy" id="1244531"/>
    <lineage>
        <taxon>Bacteria</taxon>
        <taxon>Pseudomonadati</taxon>
        <taxon>Campylobacterota</taxon>
        <taxon>Epsilonproteobacteria</taxon>
        <taxon>Campylobacterales</taxon>
        <taxon>Campylobacteraceae</taxon>
        <taxon>Campylobacter</taxon>
    </lineage>
</organism>
<dbReference type="AlphaFoldDB" id="A0A076FDL9"/>
<dbReference type="HOGENOM" id="CLU_009583_0_0_7"/>
<reference evidence="3" key="1">
    <citation type="journal article" date="2014" name="Genome Announc.">
        <title>Complete Genome Sequence of Campylobacter iguaniorum Strain 1485ET, Isolated from a Bearded Dragon (Pogona vitticeps).</title>
        <authorList>
            <person name="Gilbert M.J."/>
            <person name="Miller W.G."/>
            <person name="Yee E."/>
            <person name="Kik M."/>
            <person name="Wagenaar J.A."/>
            <person name="Duim B."/>
        </authorList>
    </citation>
    <scope>NUCLEOTIDE SEQUENCE [LARGE SCALE GENOMIC DNA]</scope>
    <source>
        <strain evidence="3">1485E</strain>
    </source>
</reference>
<protein>
    <submittedName>
        <fullName evidence="2">Glycosyltransferase, family 1</fullName>
    </submittedName>
</protein>
<dbReference type="CDD" id="cd03811">
    <property type="entry name" value="GT4_GT28_WabH-like"/>
    <property type="match status" value="1"/>
</dbReference>
<dbReference type="Pfam" id="PF00534">
    <property type="entry name" value="Glycos_transf_1"/>
    <property type="match status" value="1"/>
</dbReference>
<dbReference type="PANTHER" id="PTHR12526:SF630">
    <property type="entry name" value="GLYCOSYLTRANSFERASE"/>
    <property type="match status" value="1"/>
</dbReference>
<dbReference type="Proteomes" id="UP000028486">
    <property type="component" value="Chromosome"/>
</dbReference>
<dbReference type="KEGG" id="caj:CIG1485E_0024"/>
<feature type="domain" description="Glycosyl transferase family 1" evidence="1">
    <location>
        <begin position="187"/>
        <end position="358"/>
    </location>
</feature>
<keyword evidence="3" id="KW-1185">Reference proteome</keyword>
<dbReference type="GO" id="GO:0016757">
    <property type="term" value="F:glycosyltransferase activity"/>
    <property type="evidence" value="ECO:0007669"/>
    <property type="project" value="InterPro"/>
</dbReference>
<evidence type="ECO:0000313" key="2">
    <source>
        <dbReference type="EMBL" id="AII13904.1"/>
    </source>
</evidence>
<dbReference type="eggNOG" id="COG0438">
    <property type="taxonomic scope" value="Bacteria"/>
</dbReference>
<dbReference type="EMBL" id="CP009043">
    <property type="protein sequence ID" value="AII13904.1"/>
    <property type="molecule type" value="Genomic_DNA"/>
</dbReference>